<name>A0A8G2FC16_ACIRU</name>
<dbReference type="Gene3D" id="3.40.50.1820">
    <property type="entry name" value="alpha/beta hydrolase"/>
    <property type="match status" value="1"/>
</dbReference>
<feature type="domain" description="AB hydrolase-1" evidence="1">
    <location>
        <begin position="64"/>
        <end position="303"/>
    </location>
</feature>
<protein>
    <submittedName>
        <fullName evidence="2">Magnesium chelatase accessory protein</fullName>
    </submittedName>
</protein>
<dbReference type="Pfam" id="PF12697">
    <property type="entry name" value="Abhydrolase_6"/>
    <property type="match status" value="1"/>
</dbReference>
<dbReference type="EMBL" id="FTNE01000002">
    <property type="protein sequence ID" value="SIQ16927.1"/>
    <property type="molecule type" value="Genomic_DNA"/>
</dbReference>
<proteinExistence type="predicted"/>
<evidence type="ECO:0000259" key="1">
    <source>
        <dbReference type="Pfam" id="PF12697"/>
    </source>
</evidence>
<dbReference type="AlphaFoldDB" id="A0A8G2FC16"/>
<organism evidence="2 3">
    <name type="scientific">Acidiphilium rubrum</name>
    <dbReference type="NCBI Taxonomy" id="526"/>
    <lineage>
        <taxon>Bacteria</taxon>
        <taxon>Pseudomonadati</taxon>
        <taxon>Pseudomonadota</taxon>
        <taxon>Alphaproteobacteria</taxon>
        <taxon>Acetobacterales</taxon>
        <taxon>Acidocellaceae</taxon>
        <taxon>Acidiphilium</taxon>
    </lineage>
</organism>
<comment type="caution">
    <text evidence="2">The sequence shown here is derived from an EMBL/GenBank/DDBJ whole genome shotgun (WGS) entry which is preliminary data.</text>
</comment>
<accession>A0A8G2FC16</accession>
<dbReference type="SUPFAM" id="SSF53474">
    <property type="entry name" value="alpha/beta-Hydrolases"/>
    <property type="match status" value="1"/>
</dbReference>
<evidence type="ECO:0000313" key="3">
    <source>
        <dbReference type="Proteomes" id="UP000186308"/>
    </source>
</evidence>
<gene>
    <name evidence="2" type="ORF">SAMN05421828_10287</name>
</gene>
<dbReference type="InterPro" id="IPR017497">
    <property type="entry name" value="BchO"/>
</dbReference>
<dbReference type="PRINTS" id="PR00111">
    <property type="entry name" value="ABHYDROLASE"/>
</dbReference>
<keyword evidence="3" id="KW-1185">Reference proteome</keyword>
<sequence>MAIEMSEPVITTEDTSLWQALLGDGAPNWQRDGTNWPNRAASRFIEAGGLRFHVQIMGKGPVALLLHGTGAATHSWRDLAPALAADFTVVAPDLPGHGFTEAPVWPRMSLPGMAGAVASLIGVLDIAPALIVGHSAGAAIGIDLCRSGQVAPSGLVSLNGALLPYRGNLTKVFSPIAKMFAMNPLVPRLFAWRAKNPSIVRRLLAGTGSTIDSAGEAHYATLVRRSGHAAAALTMMANWDLDPIEANLPNLAPRLLLVTGANDRSIPPREAERIARIVPGARLVSMPGLGHLAHEEAPAETAAIIAEFAREIGVLGA</sequence>
<dbReference type="Proteomes" id="UP000186308">
    <property type="component" value="Unassembled WGS sequence"/>
</dbReference>
<dbReference type="InterPro" id="IPR029058">
    <property type="entry name" value="AB_hydrolase_fold"/>
</dbReference>
<evidence type="ECO:0000313" key="2">
    <source>
        <dbReference type="EMBL" id="SIQ16927.1"/>
    </source>
</evidence>
<dbReference type="NCBIfam" id="TIGR03056">
    <property type="entry name" value="bchO_mg_che_rel"/>
    <property type="match status" value="1"/>
</dbReference>
<reference evidence="2 3" key="1">
    <citation type="submission" date="2017-01" db="EMBL/GenBank/DDBJ databases">
        <authorList>
            <person name="Varghese N."/>
            <person name="Submissions S."/>
        </authorList>
    </citation>
    <scope>NUCLEOTIDE SEQUENCE [LARGE SCALE GENOMIC DNA]</scope>
    <source>
        <strain evidence="2 3">ATCC 35905</strain>
    </source>
</reference>
<dbReference type="InterPro" id="IPR000073">
    <property type="entry name" value="AB_hydrolase_1"/>
</dbReference>
<dbReference type="PANTHER" id="PTHR46438">
    <property type="entry name" value="ALPHA/BETA-HYDROLASES SUPERFAMILY PROTEIN"/>
    <property type="match status" value="1"/>
</dbReference>
<dbReference type="PANTHER" id="PTHR46438:SF11">
    <property type="entry name" value="LIPASE-RELATED"/>
    <property type="match status" value="1"/>
</dbReference>